<evidence type="ECO:0000313" key="1">
    <source>
        <dbReference type="EMBL" id="CAF0726152.1"/>
    </source>
</evidence>
<dbReference type="Proteomes" id="UP000663854">
    <property type="component" value="Unassembled WGS sequence"/>
</dbReference>
<name>A0A813MS76_9BILA</name>
<sequence length="634" mass="70674">MVSRFTDLERKTLLVQFIAVEPLTFYSTSDGTDLIQDILRSHLARSDADIFGQEGSLSIDDLGEFLTFEPIDTKNRTLHLPIEHLAYCGALRRMRREFFDPRESDQIHRREFENVDLANRFAQYIIGPSIFATVFHGFDNALCYIFVTQSADDACLLVMKLMRAFKLHEQLLEQQGQINQGYPSFPSFCGGGKSPLPVEIKRESPLLQPSQGFLTDNRQTLSSPFVHRAPSTTLNSYAQDSRQDEIIQRLLANPNLELVNQPSPFVSQRIDDIPIISAPLPTTRRSTPNMFNSSGGSFSNIPLMGRSTPQSVRPPSPPILGISNTTNTPNVSLANTNPQVVYKPNNQEVVYKQNILVRWLQPPTPPPPAPIIIREIRAPAESQPPIICRQVPPCPPTPPPIIIREKPPPCPPCGQPLIIEKRLPPVTLPRQVIVERYPAPPSKPPTIIYEKYLPQTQQPRPIVVKREINRPTGYQVAQQQIPTQHLVREIVRQIPQISSTTQPTVVCTSHQQTTAQPTVFCVPQQQAKAQSTVFCVPQQQTTAQPTVFCVSQPQATAQPTLVCASQQQRTAQPTVVCVPQQQATTQSQGVQQLVPIFGAQQNVVQPQGVRIIRQVIGPQQVALQQPQQVYSATG</sequence>
<dbReference type="EMBL" id="CAJNOH010000002">
    <property type="protein sequence ID" value="CAF0726152.1"/>
    <property type="molecule type" value="Genomic_DNA"/>
</dbReference>
<evidence type="ECO:0000313" key="2">
    <source>
        <dbReference type="EMBL" id="CAF0740965.1"/>
    </source>
</evidence>
<keyword evidence="4" id="KW-1185">Reference proteome</keyword>
<organism evidence="1 3">
    <name type="scientific">Rotaria sordida</name>
    <dbReference type="NCBI Taxonomy" id="392033"/>
    <lineage>
        <taxon>Eukaryota</taxon>
        <taxon>Metazoa</taxon>
        <taxon>Spiralia</taxon>
        <taxon>Gnathifera</taxon>
        <taxon>Rotifera</taxon>
        <taxon>Eurotatoria</taxon>
        <taxon>Bdelloidea</taxon>
        <taxon>Philodinida</taxon>
        <taxon>Philodinidae</taxon>
        <taxon>Rotaria</taxon>
    </lineage>
</organism>
<proteinExistence type="predicted"/>
<dbReference type="EMBL" id="CAJNOL010000012">
    <property type="protein sequence ID" value="CAF0740965.1"/>
    <property type="molecule type" value="Genomic_DNA"/>
</dbReference>
<reference evidence="1" key="1">
    <citation type="submission" date="2021-02" db="EMBL/GenBank/DDBJ databases">
        <authorList>
            <person name="Nowell W R."/>
        </authorList>
    </citation>
    <scope>NUCLEOTIDE SEQUENCE</scope>
</reference>
<comment type="caution">
    <text evidence="1">The sequence shown here is derived from an EMBL/GenBank/DDBJ whole genome shotgun (WGS) entry which is preliminary data.</text>
</comment>
<dbReference type="AlphaFoldDB" id="A0A813MS76"/>
<evidence type="ECO:0000313" key="4">
    <source>
        <dbReference type="Proteomes" id="UP000663870"/>
    </source>
</evidence>
<evidence type="ECO:0000313" key="3">
    <source>
        <dbReference type="Proteomes" id="UP000663854"/>
    </source>
</evidence>
<gene>
    <name evidence="2" type="ORF">JXQ802_LOCUS1119</name>
    <name evidence="1" type="ORF">PYM288_LOCUS599</name>
</gene>
<protein>
    <submittedName>
        <fullName evidence="1">Uncharacterized protein</fullName>
    </submittedName>
</protein>
<dbReference type="Proteomes" id="UP000663870">
    <property type="component" value="Unassembled WGS sequence"/>
</dbReference>
<accession>A0A813MS76</accession>